<dbReference type="PANTHER" id="PTHR13964:SF27">
    <property type="entry name" value="HAT-TRICK, ISOFORM D"/>
    <property type="match status" value="1"/>
</dbReference>
<organism evidence="8 9">
    <name type="scientific">Elysia crispata</name>
    <name type="common">lettuce slug</name>
    <dbReference type="NCBI Taxonomy" id="231223"/>
    <lineage>
        <taxon>Eukaryota</taxon>
        <taxon>Metazoa</taxon>
        <taxon>Spiralia</taxon>
        <taxon>Lophotrochozoa</taxon>
        <taxon>Mollusca</taxon>
        <taxon>Gastropoda</taxon>
        <taxon>Heterobranchia</taxon>
        <taxon>Euthyneura</taxon>
        <taxon>Panpulmonata</taxon>
        <taxon>Sacoglossa</taxon>
        <taxon>Placobranchoidea</taxon>
        <taxon>Plakobranchidae</taxon>
        <taxon>Elysia</taxon>
    </lineage>
</organism>
<dbReference type="GO" id="GO:0006357">
    <property type="term" value="P:regulation of transcription by RNA polymerase II"/>
    <property type="evidence" value="ECO:0007669"/>
    <property type="project" value="TreeGrafter"/>
</dbReference>
<keyword evidence="5" id="KW-0539">Nucleus</keyword>
<comment type="caution">
    <text evidence="8">The sequence shown here is derived from an EMBL/GenBank/DDBJ whole genome shotgun (WGS) entry which is preliminary data.</text>
</comment>
<evidence type="ECO:0000259" key="7">
    <source>
        <dbReference type="PROSITE" id="PS51011"/>
    </source>
</evidence>
<evidence type="ECO:0000256" key="3">
    <source>
        <dbReference type="ARBA" id="ARBA00023125"/>
    </source>
</evidence>
<evidence type="ECO:0000256" key="1">
    <source>
        <dbReference type="ARBA" id="ARBA00022853"/>
    </source>
</evidence>
<accession>A0AAE0ZUL4</accession>
<dbReference type="InterPro" id="IPR016197">
    <property type="entry name" value="Chromo-like_dom_sf"/>
</dbReference>
<feature type="region of interest" description="Disordered" evidence="6">
    <location>
        <begin position="801"/>
        <end position="959"/>
    </location>
</feature>
<dbReference type="EMBL" id="JAWDGP010003379">
    <property type="protein sequence ID" value="KAK3774882.1"/>
    <property type="molecule type" value="Genomic_DNA"/>
</dbReference>
<dbReference type="SUPFAM" id="SSF46774">
    <property type="entry name" value="ARID-like"/>
    <property type="match status" value="1"/>
</dbReference>
<dbReference type="GO" id="GO:0005634">
    <property type="term" value="C:nucleus"/>
    <property type="evidence" value="ECO:0007669"/>
    <property type="project" value="TreeGrafter"/>
</dbReference>
<evidence type="ECO:0000313" key="9">
    <source>
        <dbReference type="Proteomes" id="UP001283361"/>
    </source>
</evidence>
<dbReference type="Pfam" id="PF01388">
    <property type="entry name" value="ARID"/>
    <property type="match status" value="1"/>
</dbReference>
<dbReference type="PANTHER" id="PTHR13964">
    <property type="entry name" value="RBP-RELATED"/>
    <property type="match status" value="1"/>
</dbReference>
<reference evidence="8" key="1">
    <citation type="journal article" date="2023" name="G3 (Bethesda)">
        <title>A reference genome for the long-term kleptoplast-retaining sea slug Elysia crispata morphotype clarki.</title>
        <authorList>
            <person name="Eastman K.E."/>
            <person name="Pendleton A.L."/>
            <person name="Shaikh M.A."/>
            <person name="Suttiyut T."/>
            <person name="Ogas R."/>
            <person name="Tomko P."/>
            <person name="Gavelis G."/>
            <person name="Widhalm J.R."/>
            <person name="Wisecaver J.H."/>
        </authorList>
    </citation>
    <scope>NUCLEOTIDE SEQUENCE</scope>
    <source>
        <strain evidence="8">ECLA1</strain>
    </source>
</reference>
<feature type="compositionally biased region" description="Acidic residues" evidence="6">
    <location>
        <begin position="281"/>
        <end position="297"/>
    </location>
</feature>
<feature type="compositionally biased region" description="Basic and acidic residues" evidence="6">
    <location>
        <begin position="1321"/>
        <end position="1330"/>
    </location>
</feature>
<keyword evidence="1" id="KW-0156">Chromatin regulator</keyword>
<feature type="compositionally biased region" description="Basic residues" evidence="6">
    <location>
        <begin position="1382"/>
        <end position="1393"/>
    </location>
</feature>
<dbReference type="GO" id="GO:0006325">
    <property type="term" value="P:chromatin organization"/>
    <property type="evidence" value="ECO:0007669"/>
    <property type="project" value="UniProtKB-KW"/>
</dbReference>
<gene>
    <name evidence="8" type="ORF">RRG08_007241</name>
</gene>
<feature type="region of interest" description="Disordered" evidence="6">
    <location>
        <begin position="399"/>
        <end position="725"/>
    </location>
</feature>
<feature type="compositionally biased region" description="Polar residues" evidence="6">
    <location>
        <begin position="1552"/>
        <end position="1589"/>
    </location>
</feature>
<feature type="compositionally biased region" description="Polar residues" evidence="6">
    <location>
        <begin position="860"/>
        <end position="878"/>
    </location>
</feature>
<feature type="region of interest" description="Disordered" evidence="6">
    <location>
        <begin position="1349"/>
        <end position="1665"/>
    </location>
</feature>
<evidence type="ECO:0000256" key="2">
    <source>
        <dbReference type="ARBA" id="ARBA00023015"/>
    </source>
</evidence>
<keyword evidence="9" id="KW-1185">Reference proteome</keyword>
<feature type="compositionally biased region" description="Basic residues" evidence="6">
    <location>
        <begin position="1254"/>
        <end position="1264"/>
    </location>
</feature>
<feature type="compositionally biased region" description="Basic and acidic residues" evidence="6">
    <location>
        <begin position="1206"/>
        <end position="1217"/>
    </location>
</feature>
<feature type="compositionally biased region" description="Acidic residues" evidence="6">
    <location>
        <begin position="880"/>
        <end position="911"/>
    </location>
</feature>
<feature type="compositionally biased region" description="Basic and acidic residues" evidence="6">
    <location>
        <begin position="1368"/>
        <end position="1379"/>
    </location>
</feature>
<evidence type="ECO:0000256" key="4">
    <source>
        <dbReference type="ARBA" id="ARBA00023163"/>
    </source>
</evidence>
<feature type="compositionally biased region" description="Basic and acidic residues" evidence="6">
    <location>
        <begin position="534"/>
        <end position="586"/>
    </location>
</feature>
<feature type="compositionally biased region" description="Polar residues" evidence="6">
    <location>
        <begin position="1631"/>
        <end position="1643"/>
    </location>
</feature>
<dbReference type="CDD" id="cd20390">
    <property type="entry name" value="Tudor_ARID4_rpt2"/>
    <property type="match status" value="1"/>
</dbReference>
<dbReference type="SMART" id="SM01014">
    <property type="entry name" value="ARID"/>
    <property type="match status" value="1"/>
</dbReference>
<feature type="compositionally biased region" description="Acidic residues" evidence="6">
    <location>
        <begin position="700"/>
        <end position="710"/>
    </location>
</feature>
<dbReference type="InterPro" id="IPR012603">
    <property type="entry name" value="ARID4A/B_PWWP"/>
</dbReference>
<feature type="region of interest" description="Disordered" evidence="6">
    <location>
        <begin position="1707"/>
        <end position="1731"/>
    </location>
</feature>
<dbReference type="Gene3D" id="1.10.150.60">
    <property type="entry name" value="ARID DNA-binding domain"/>
    <property type="match status" value="1"/>
</dbReference>
<evidence type="ECO:0000256" key="5">
    <source>
        <dbReference type="ARBA" id="ARBA00023242"/>
    </source>
</evidence>
<dbReference type="GO" id="GO:0000976">
    <property type="term" value="F:transcription cis-regulatory region binding"/>
    <property type="evidence" value="ECO:0007669"/>
    <property type="project" value="TreeGrafter"/>
</dbReference>
<dbReference type="Gene3D" id="2.30.30.140">
    <property type="match status" value="3"/>
</dbReference>
<dbReference type="Proteomes" id="UP001283361">
    <property type="component" value="Unassembled WGS sequence"/>
</dbReference>
<feature type="compositionally biased region" description="Basic residues" evidence="6">
    <location>
        <begin position="1608"/>
        <end position="1626"/>
    </location>
</feature>
<feature type="compositionally biased region" description="Low complexity" evidence="6">
    <location>
        <begin position="1518"/>
        <end position="1550"/>
    </location>
</feature>
<keyword evidence="4" id="KW-0804">Transcription</keyword>
<feature type="compositionally biased region" description="Polar residues" evidence="6">
    <location>
        <begin position="1162"/>
        <end position="1171"/>
    </location>
</feature>
<proteinExistence type="predicted"/>
<feature type="domain" description="ARID" evidence="7">
    <location>
        <begin position="301"/>
        <end position="393"/>
    </location>
</feature>
<evidence type="ECO:0000256" key="6">
    <source>
        <dbReference type="SAM" id="MobiDB-lite"/>
    </source>
</evidence>
<dbReference type="SUPFAM" id="SSF54160">
    <property type="entry name" value="Chromo domain-like"/>
    <property type="match status" value="1"/>
</dbReference>
<dbReference type="CDD" id="cd20389">
    <property type="entry name" value="Tudor_ARID4_rpt1"/>
    <property type="match status" value="1"/>
</dbReference>
<sequence>MAQQGYGPPSLPVGTEVSAKYRGAFCEATVKSVVRVVKCKVMMKDCQSSVFVTDDEIKGTLKLSSVVEVKHPDTGQPVEATINKLIDHSTYTVVFDDGDERTLRRTQLCLKGDKHFTESETLDNLPLSHPEHFGTPVLQNKKARRRNGEESEDDEDDDGDDDSEGESPRRATYRGRHQELVGKVMLVDIPHRKGSVMPTLVVLPDANSLNEVKGRDQILLRSFKDSKFIIVNRKELKEFSRSIAIKNEDKTMRIAFEKALLYYDTKELPVGWNKSEMLGSDIEDDDDDNAEDEYASEDEPFEEKDRFVAQLYKFMDDRGTPINKAPCIGNKDLNLYKLFKIVQHLGGYNKVTKEMKWPVVYSKMGLPSLHPNPAHQIRAAYKKYLDAYETFFRKLGSTMGTLSRPGRVRHNSGRNILSFRARERSPRSPKPPEKNKDDLVENAKTKGASDKVDDPLDSSSVTSTEDSDVITRRTPRREARTPSIREESKERKEEQSIKQKKEEKKEESPVAKVKKEEILSKAKKDDIPPLVKGKKADLTKAKKEDDILKKEERKSARKGKVGEEDKEDKKPVKIMKKEKEEEKADVVPEESIPTADSPKKRVTRRKLLTPESAKESSLKVEGDTVKKPIVKEPKTAEKKDKDIPRTLERRDSRATEKKIMEKRESVIKAADKKEAAPLEKKGKAVEEKKKKEKKVKDDDGGSDDTDEKEPDSEKPEPKVNYPIGSKLRVKYGKGKNQKIYVAKVVGYGRDAGHKTYRVHYAGWNSRYDEWIRPDRVVSVLDRPEAGKFSKLTNLVKQASGIGSSAKKVASSPKTPAKSQDIFRTPKLISSKTRATRSSSTENLSGPSLKRTGLQKRMTRRGSTVTDSTGSRSPESLVSSDAEENLGSIEDDESTKDDKEEDVDDEVLDVENEEKSRSEIITENETPVLDVNEEDETIAKESSVSELGSERTDDDDTEEYEEKIDKSKEFFKSHTETDNSCSTSGEVSAETAVLSFKEMSNDLPVTVKPVKSIVSVTEVNRAVDEIIYSVCHDTIDTANVDESEDNQKVSESSELDFLNRVDNVTTKSESSVQSLKPLIFESSKEDPVSLTGKVDDVGCTPIVSEVGTEESVFVSQSIPHLKKEVMEENIDAEERPMVKSGRGRKKDQLKDGAKKSIRTLDMTGTSLASSTAEIPMLEPMEPAIQTLDPVRQQKEPSPYDFEEDSESSWKPEITKKWEPSASPTVVPSDPIVSPDEKVPKTGILDVAEEEEKEKKKVKKKAKKKPISPEFVEDMKVEESSFTAEVQTPKPLGIVGGEEPPASDGDVANEKIGPRKKGRKKKDSGVDAKKEVIDQYENTVNSVVEAVKHSLQEADSDLEHRPVKRRRPKRVSESDSKDLAKSAKLMRKLGARKATKASEEVNSEKPTAETPNTLVAQEPNSVSALPTQAEEEAVSSKKASSKEPSFCESQGFEPQTESQEGGAAFENTPPTTPEHDESSNSASLKHPEKGESSCHTQHHSASSLSESSHQKDLSKVACPSSSATSSLTLSASSTTIVNSHVQSSTKSSSESPSDNDVISTASTDNLDSGATNQQSESSGTDQDTQDASNGTGRKRRQPSEGPSPAITAQPKKKKRVHGTRSRTARKSPKYIGNSDSQGSASNTPNHYPPESPPTKFVDVSKSPRPSKYNFSADLGEYLEGEARCNFLIAKMKEIKTIYMNLKSEVATIDRRRKRARRKEKDGAQAANEKECAT</sequence>
<protein>
    <recommendedName>
        <fullName evidence="7">ARID domain-containing protein</fullName>
    </recommendedName>
</protein>
<feature type="region of interest" description="Disordered" evidence="6">
    <location>
        <begin position="277"/>
        <end position="297"/>
    </location>
</feature>
<feature type="compositionally biased region" description="Polar residues" evidence="6">
    <location>
        <begin position="1407"/>
        <end position="1424"/>
    </location>
</feature>
<dbReference type="InterPro" id="IPR036431">
    <property type="entry name" value="ARID_dom_sf"/>
</dbReference>
<dbReference type="SMART" id="SM00501">
    <property type="entry name" value="BRIGHT"/>
    <property type="match status" value="1"/>
</dbReference>
<dbReference type="SUPFAM" id="SSF63748">
    <property type="entry name" value="Tudor/PWWP/MBT"/>
    <property type="match status" value="1"/>
</dbReference>
<dbReference type="InterPro" id="IPR051232">
    <property type="entry name" value="ARID/SWI1_ChromRemod"/>
</dbReference>
<feature type="compositionally biased region" description="Basic and acidic residues" evidence="6">
    <location>
        <begin position="476"/>
        <end position="527"/>
    </location>
</feature>
<keyword evidence="2" id="KW-0805">Transcription regulation</keyword>
<feature type="compositionally biased region" description="Basic and acidic residues" evidence="6">
    <location>
        <begin position="1349"/>
        <end position="1359"/>
    </location>
</feature>
<feature type="compositionally biased region" description="Acidic residues" evidence="6">
    <location>
        <begin position="150"/>
        <end position="165"/>
    </location>
</feature>
<dbReference type="Pfam" id="PF11717">
    <property type="entry name" value="Tudor-knot"/>
    <property type="match status" value="1"/>
</dbReference>
<keyword evidence="3" id="KW-0238">DNA-binding</keyword>
<feature type="compositionally biased region" description="Basic and acidic residues" evidence="6">
    <location>
        <begin position="1716"/>
        <end position="1731"/>
    </location>
</feature>
<feature type="compositionally biased region" description="Basic and acidic residues" evidence="6">
    <location>
        <begin position="1394"/>
        <end position="1405"/>
    </location>
</feature>
<dbReference type="InterPro" id="IPR001606">
    <property type="entry name" value="ARID_dom"/>
</dbReference>
<name>A0AAE0ZUL4_9GAST</name>
<feature type="compositionally biased region" description="Basic and acidic residues" evidence="6">
    <location>
        <begin position="612"/>
        <end position="699"/>
    </location>
</feature>
<feature type="region of interest" description="Disordered" evidence="6">
    <location>
        <begin position="121"/>
        <end position="175"/>
    </location>
</feature>
<dbReference type="PROSITE" id="PS51011">
    <property type="entry name" value="ARID"/>
    <property type="match status" value="1"/>
</dbReference>
<dbReference type="InterPro" id="IPR025995">
    <property type="entry name" value="Tudor-knot"/>
</dbReference>
<feature type="compositionally biased region" description="Basic and acidic residues" evidence="6">
    <location>
        <begin position="420"/>
        <end position="454"/>
    </location>
</feature>
<dbReference type="Pfam" id="PF08169">
    <property type="entry name" value="RBB1NT"/>
    <property type="match status" value="1"/>
</dbReference>
<feature type="compositionally biased region" description="Low complexity" evidence="6">
    <location>
        <begin position="829"/>
        <end position="840"/>
    </location>
</feature>
<feature type="region of interest" description="Disordered" evidence="6">
    <location>
        <begin position="1162"/>
        <end position="1330"/>
    </location>
</feature>
<evidence type="ECO:0000313" key="8">
    <source>
        <dbReference type="EMBL" id="KAK3774882.1"/>
    </source>
</evidence>